<dbReference type="EMBL" id="CAJNDS010000463">
    <property type="protein sequence ID" value="CAE7208728.1"/>
    <property type="molecule type" value="Genomic_DNA"/>
</dbReference>
<proteinExistence type="predicted"/>
<accession>A0A812JJ32</accession>
<keyword evidence="2" id="KW-1185">Reference proteome</keyword>
<gene>
    <name evidence="1" type="ORF">SNAT2548_LOCUS6828</name>
</gene>
<evidence type="ECO:0000313" key="2">
    <source>
        <dbReference type="Proteomes" id="UP000604046"/>
    </source>
</evidence>
<name>A0A812JJ32_9DINO</name>
<dbReference type="AlphaFoldDB" id="A0A812JJ32"/>
<dbReference type="Proteomes" id="UP000604046">
    <property type="component" value="Unassembled WGS sequence"/>
</dbReference>
<organism evidence="1 2">
    <name type="scientific">Symbiodinium natans</name>
    <dbReference type="NCBI Taxonomy" id="878477"/>
    <lineage>
        <taxon>Eukaryota</taxon>
        <taxon>Sar</taxon>
        <taxon>Alveolata</taxon>
        <taxon>Dinophyceae</taxon>
        <taxon>Suessiales</taxon>
        <taxon>Symbiodiniaceae</taxon>
        <taxon>Symbiodinium</taxon>
    </lineage>
</organism>
<protein>
    <submittedName>
        <fullName evidence="1">Uncharacterized protein</fullName>
    </submittedName>
</protein>
<evidence type="ECO:0000313" key="1">
    <source>
        <dbReference type="EMBL" id="CAE7208728.1"/>
    </source>
</evidence>
<reference evidence="1" key="1">
    <citation type="submission" date="2021-02" db="EMBL/GenBank/DDBJ databases">
        <authorList>
            <person name="Dougan E. K."/>
            <person name="Rhodes N."/>
            <person name="Thang M."/>
            <person name="Chan C."/>
        </authorList>
    </citation>
    <scope>NUCLEOTIDE SEQUENCE</scope>
</reference>
<sequence>MTRGSCSSERRRPCSCNHSRVLVLHMATGEPVKADEKITLETGSLQVIKMDLSLEGVWNVDISQGYSFVLTVTGSEASFEGGSYGTWSDIGVDRDQATFRATWHSGRYGSRGTLRGSFDSPHEGTYEAFFTDGTKVHGAVIRRSP</sequence>
<comment type="caution">
    <text evidence="1">The sequence shown here is derived from an EMBL/GenBank/DDBJ whole genome shotgun (WGS) entry which is preliminary data.</text>
</comment>